<feature type="region of interest" description="Disordered" evidence="1">
    <location>
        <begin position="72"/>
        <end position="104"/>
    </location>
</feature>
<evidence type="ECO:0000313" key="3">
    <source>
        <dbReference type="Proteomes" id="UP000600918"/>
    </source>
</evidence>
<proteinExistence type="predicted"/>
<dbReference type="Proteomes" id="UP000600918">
    <property type="component" value="Unassembled WGS sequence"/>
</dbReference>
<sequence>MSQTKFSVEIDDHRIPHHEVSKILKAHNYRSSILNKLVRDSSAQLPDSMLLFPFELRYADIVQIAESGDIDHHATAAAEPSRTDASDLAVPLQPSPLTSLRPPP</sequence>
<dbReference type="EMBL" id="JACSDY010000011">
    <property type="protein sequence ID" value="KAF7415572.1"/>
    <property type="molecule type" value="Genomic_DNA"/>
</dbReference>
<organism evidence="2 3">
    <name type="scientific">Vespula pensylvanica</name>
    <name type="common">Western yellow jacket</name>
    <name type="synonym">Wasp</name>
    <dbReference type="NCBI Taxonomy" id="30213"/>
    <lineage>
        <taxon>Eukaryota</taxon>
        <taxon>Metazoa</taxon>
        <taxon>Ecdysozoa</taxon>
        <taxon>Arthropoda</taxon>
        <taxon>Hexapoda</taxon>
        <taxon>Insecta</taxon>
        <taxon>Pterygota</taxon>
        <taxon>Neoptera</taxon>
        <taxon>Endopterygota</taxon>
        <taxon>Hymenoptera</taxon>
        <taxon>Apocrita</taxon>
        <taxon>Aculeata</taxon>
        <taxon>Vespoidea</taxon>
        <taxon>Vespidae</taxon>
        <taxon>Vespinae</taxon>
        <taxon>Vespula</taxon>
    </lineage>
</organism>
<protein>
    <submittedName>
        <fullName evidence="2">Uncharacterized protein</fullName>
    </submittedName>
</protein>
<evidence type="ECO:0000256" key="1">
    <source>
        <dbReference type="SAM" id="MobiDB-lite"/>
    </source>
</evidence>
<reference evidence="2" key="1">
    <citation type="journal article" date="2020" name="G3 (Bethesda)">
        <title>High-Quality Assemblies for Three Invasive Social Wasps from the &lt;i&gt;Vespula&lt;/i&gt; Genus.</title>
        <authorList>
            <person name="Harrop T.W.R."/>
            <person name="Guhlin J."/>
            <person name="McLaughlin G.M."/>
            <person name="Permina E."/>
            <person name="Stockwell P."/>
            <person name="Gilligan J."/>
            <person name="Le Lec M.F."/>
            <person name="Gruber M.A.M."/>
            <person name="Quinn O."/>
            <person name="Lovegrove M."/>
            <person name="Duncan E.J."/>
            <person name="Remnant E.J."/>
            <person name="Van Eeckhoven J."/>
            <person name="Graham B."/>
            <person name="Knapp R.A."/>
            <person name="Langford K.W."/>
            <person name="Kronenberg Z."/>
            <person name="Press M.O."/>
            <person name="Eacker S.M."/>
            <person name="Wilson-Rankin E.E."/>
            <person name="Purcell J."/>
            <person name="Lester P.J."/>
            <person name="Dearden P.K."/>
        </authorList>
    </citation>
    <scope>NUCLEOTIDE SEQUENCE</scope>
    <source>
        <strain evidence="2">Volc-1</strain>
    </source>
</reference>
<dbReference type="AlphaFoldDB" id="A0A834U3Y7"/>
<comment type="caution">
    <text evidence="2">The sequence shown here is derived from an EMBL/GenBank/DDBJ whole genome shotgun (WGS) entry which is preliminary data.</text>
</comment>
<keyword evidence="3" id="KW-1185">Reference proteome</keyword>
<gene>
    <name evidence="2" type="ORF">H0235_012164</name>
</gene>
<name>A0A834U3Y7_VESPE</name>
<accession>A0A834U3Y7</accession>
<evidence type="ECO:0000313" key="2">
    <source>
        <dbReference type="EMBL" id="KAF7415572.1"/>
    </source>
</evidence>